<proteinExistence type="predicted"/>
<feature type="compositionally biased region" description="Polar residues" evidence="1">
    <location>
        <begin position="262"/>
        <end position="305"/>
    </location>
</feature>
<dbReference type="Proteomes" id="UP000238274">
    <property type="component" value="Unassembled WGS sequence"/>
</dbReference>
<reference evidence="2 3" key="1">
    <citation type="submission" date="2017-12" db="EMBL/GenBank/DDBJ databases">
        <title>Gene loss provides genomic basis for host adaptation in cereal stripe rust fungi.</title>
        <authorList>
            <person name="Xia C."/>
        </authorList>
    </citation>
    <scope>NUCLEOTIDE SEQUENCE [LARGE SCALE GENOMIC DNA]</scope>
    <source>
        <strain evidence="2 3">93TX-2</strain>
    </source>
</reference>
<gene>
    <name evidence="2" type="ORF">PSHT_01558</name>
</gene>
<dbReference type="AlphaFoldDB" id="A0A2S4WKC9"/>
<reference evidence="3" key="2">
    <citation type="journal article" date="2018" name="BMC Genomics">
        <title>Genomic insights into host adaptation between the wheat stripe rust pathogen (Puccinia striiformis f. sp. tritici) and the barley stripe rust pathogen (Puccinia striiformis f. sp. hordei).</title>
        <authorList>
            <person name="Xia C."/>
            <person name="Wang M."/>
            <person name="Yin C."/>
            <person name="Cornejo O.E."/>
            <person name="Hulbert S.H."/>
            <person name="Chen X."/>
        </authorList>
    </citation>
    <scope>NUCLEOTIDE SEQUENCE [LARGE SCALE GENOMIC DNA]</scope>
    <source>
        <strain evidence="3">93TX-2</strain>
    </source>
</reference>
<dbReference type="OrthoDB" id="3265918at2759"/>
<dbReference type="VEuPathDB" id="FungiDB:PSHT_01558"/>
<protein>
    <submittedName>
        <fullName evidence="2">Uncharacterized protein</fullName>
    </submittedName>
</protein>
<dbReference type="EMBL" id="PKSM01000012">
    <property type="protein sequence ID" value="POW22246.1"/>
    <property type="molecule type" value="Genomic_DNA"/>
</dbReference>
<accession>A0A2S4WKC9</accession>
<comment type="caution">
    <text evidence="2">The sequence shown here is derived from an EMBL/GenBank/DDBJ whole genome shotgun (WGS) entry which is preliminary data.</text>
</comment>
<organism evidence="2 3">
    <name type="scientific">Puccinia striiformis</name>
    <dbReference type="NCBI Taxonomy" id="27350"/>
    <lineage>
        <taxon>Eukaryota</taxon>
        <taxon>Fungi</taxon>
        <taxon>Dikarya</taxon>
        <taxon>Basidiomycota</taxon>
        <taxon>Pucciniomycotina</taxon>
        <taxon>Pucciniomycetes</taxon>
        <taxon>Pucciniales</taxon>
        <taxon>Pucciniaceae</taxon>
        <taxon>Puccinia</taxon>
    </lineage>
</organism>
<reference evidence="3" key="3">
    <citation type="journal article" date="2018" name="Mol. Plant Microbe Interact.">
        <title>Genome sequence resources for the wheat stripe rust pathogen (Puccinia striiformis f. sp. tritici) and the barley stripe rust pathogen (Puccinia striiformis f. sp. hordei).</title>
        <authorList>
            <person name="Xia C."/>
            <person name="Wang M."/>
            <person name="Yin C."/>
            <person name="Cornejo O.E."/>
            <person name="Hulbert S.H."/>
            <person name="Chen X."/>
        </authorList>
    </citation>
    <scope>NUCLEOTIDE SEQUENCE [LARGE SCALE GENOMIC DNA]</scope>
    <source>
        <strain evidence="3">93TX-2</strain>
    </source>
</reference>
<name>A0A2S4WKC9_9BASI</name>
<feature type="region of interest" description="Disordered" evidence="1">
    <location>
        <begin position="248"/>
        <end position="317"/>
    </location>
</feature>
<keyword evidence="3" id="KW-1185">Reference proteome</keyword>
<evidence type="ECO:0000256" key="1">
    <source>
        <dbReference type="SAM" id="MobiDB-lite"/>
    </source>
</evidence>
<evidence type="ECO:0000313" key="3">
    <source>
        <dbReference type="Proteomes" id="UP000238274"/>
    </source>
</evidence>
<evidence type="ECO:0000313" key="2">
    <source>
        <dbReference type="EMBL" id="POW22246.1"/>
    </source>
</evidence>
<sequence>MHKLWIRWRRSITTTSSLTAPPPPTTAATTIPTPTTKYQFNYRPTRPSADSECLEFLPPAKFTLSIISLSYNRPSVHTLLSPKFPSNGLFILTAIPGRFVNLAQPIPNHIQTLSSCFSMEDQEPRPVKQLRLTFSLKIKELHKSSVIRKSIRKRWIAALKLIVQYGADLDLSATRNKAHSGGQLIKNQEPAGEKNKRNDLIRLDPHQAGFERWLDSDHYYIVHPSLILNTVGLPQLIGAIRAGLESIQHNSSGGRTPHDRSTGPTRSLKPTSSTSRPVPSGINSSSGDGNQQHPSFHSSQINLDSDQQHKRHPIPLRENSSTFEILATSSLEAFIKNHHVLETRQLLL</sequence>
<feature type="region of interest" description="Disordered" evidence="1">
    <location>
        <begin position="178"/>
        <end position="199"/>
    </location>
</feature>